<keyword evidence="2" id="KW-1185">Reference proteome</keyword>
<organism evidence="1 2">
    <name type="scientific">Pleurodeles waltl</name>
    <name type="common">Iberian ribbed newt</name>
    <dbReference type="NCBI Taxonomy" id="8319"/>
    <lineage>
        <taxon>Eukaryota</taxon>
        <taxon>Metazoa</taxon>
        <taxon>Chordata</taxon>
        <taxon>Craniata</taxon>
        <taxon>Vertebrata</taxon>
        <taxon>Euteleostomi</taxon>
        <taxon>Amphibia</taxon>
        <taxon>Batrachia</taxon>
        <taxon>Caudata</taxon>
        <taxon>Salamandroidea</taxon>
        <taxon>Salamandridae</taxon>
        <taxon>Pleurodelinae</taxon>
        <taxon>Pleurodeles</taxon>
    </lineage>
</organism>
<evidence type="ECO:0000313" key="1">
    <source>
        <dbReference type="EMBL" id="KAJ1189855.1"/>
    </source>
</evidence>
<accession>A0AAV7UNH0</accession>
<dbReference type="Proteomes" id="UP001066276">
    <property type="component" value="Chromosome 3_1"/>
</dbReference>
<protein>
    <submittedName>
        <fullName evidence="1">Uncharacterized protein</fullName>
    </submittedName>
</protein>
<dbReference type="EMBL" id="JANPWB010000005">
    <property type="protein sequence ID" value="KAJ1189855.1"/>
    <property type="molecule type" value="Genomic_DNA"/>
</dbReference>
<reference evidence="1" key="1">
    <citation type="journal article" date="2022" name="bioRxiv">
        <title>Sequencing and chromosome-scale assembly of the giantPleurodeles waltlgenome.</title>
        <authorList>
            <person name="Brown T."/>
            <person name="Elewa A."/>
            <person name="Iarovenko S."/>
            <person name="Subramanian E."/>
            <person name="Araus A.J."/>
            <person name="Petzold A."/>
            <person name="Susuki M."/>
            <person name="Suzuki K.-i.T."/>
            <person name="Hayashi T."/>
            <person name="Toyoda A."/>
            <person name="Oliveira C."/>
            <person name="Osipova E."/>
            <person name="Leigh N.D."/>
            <person name="Simon A."/>
            <person name="Yun M.H."/>
        </authorList>
    </citation>
    <scope>NUCLEOTIDE SEQUENCE</scope>
    <source>
        <strain evidence="1">20211129_DDA</strain>
        <tissue evidence="1">Liver</tissue>
    </source>
</reference>
<comment type="caution">
    <text evidence="1">The sequence shown here is derived from an EMBL/GenBank/DDBJ whole genome shotgun (WGS) entry which is preliminary data.</text>
</comment>
<proteinExistence type="predicted"/>
<name>A0AAV7UNH0_PLEWA</name>
<sequence length="127" mass="13986">MEKVALSLRQDCFPSSAGPAHLSRHCRRTHLGQKPINESQHYDTIKAQEACPTAVSSVTRVLSAALQLQRYPAPTPPAESPVTERYASSFDMQAECHGLGSADCIDIDKLTAGSQPWLPPWRYHDVT</sequence>
<gene>
    <name evidence="1" type="ORF">NDU88_006597</name>
</gene>
<evidence type="ECO:0000313" key="2">
    <source>
        <dbReference type="Proteomes" id="UP001066276"/>
    </source>
</evidence>
<dbReference type="AlphaFoldDB" id="A0AAV7UNH0"/>